<protein>
    <submittedName>
        <fullName evidence="1">Uncharacterized protein</fullName>
    </submittedName>
</protein>
<evidence type="ECO:0000313" key="1">
    <source>
        <dbReference type="EMBL" id="MDS0898408.1"/>
    </source>
</evidence>
<comment type="caution">
    <text evidence="1">The sequence shown here is derived from an EMBL/GenBank/DDBJ whole genome shotgun (WGS) entry which is preliminary data.</text>
</comment>
<accession>A0AAE4JQ49</accession>
<reference evidence="1" key="1">
    <citation type="submission" date="2023-02" db="EMBL/GenBank/DDBJ databases">
        <title>Detection, antimicrobial susceptibility and genomic characterization of NDM-producing species of Morganellaceae, Yersiniaceae, and Enterobacteriaceae other than Klebsiella.</title>
        <authorList>
            <person name="Camargo C.H."/>
            <person name="Sacchi C.T."/>
            <person name="Campos K.R."/>
        </authorList>
    </citation>
    <scope>NUCLEOTIDE SEQUENCE</scope>
    <source>
        <strain evidence="1">1189_21</strain>
    </source>
</reference>
<gene>
    <name evidence="1" type="ORF">OSC06_10540</name>
</gene>
<dbReference type="AlphaFoldDB" id="A0AAE4JQ49"/>
<organism evidence="1 2">
    <name type="scientific">Morganella morganii</name>
    <name type="common">Proteus morganii</name>
    <dbReference type="NCBI Taxonomy" id="582"/>
    <lineage>
        <taxon>Bacteria</taxon>
        <taxon>Pseudomonadati</taxon>
        <taxon>Pseudomonadota</taxon>
        <taxon>Gammaproteobacteria</taxon>
        <taxon>Enterobacterales</taxon>
        <taxon>Morganellaceae</taxon>
        <taxon>Morganella</taxon>
    </lineage>
</organism>
<sequence>MFGCDSPDLPEWASVTAACERLADYEVTGVLPLMKVVGDGNIIRGPDKSGTPVEVAEGEITRLPADFTACYEEQIRGLAERQSEMMERIAEQKRPAAE</sequence>
<proteinExistence type="predicted"/>
<evidence type="ECO:0000313" key="2">
    <source>
        <dbReference type="Proteomes" id="UP001182247"/>
    </source>
</evidence>
<name>A0AAE4JQ49_MORMO</name>
<dbReference type="Proteomes" id="UP001182247">
    <property type="component" value="Unassembled WGS sequence"/>
</dbReference>
<dbReference type="RefSeq" id="WP_176142595.1">
    <property type="nucleotide sequence ID" value="NZ_CAXOML010000002.1"/>
</dbReference>
<dbReference type="EMBL" id="JAPKIY010000016">
    <property type="protein sequence ID" value="MDS0898408.1"/>
    <property type="molecule type" value="Genomic_DNA"/>
</dbReference>